<evidence type="ECO:0000313" key="8">
    <source>
        <dbReference type="EMBL" id="KAJ8983977.1"/>
    </source>
</evidence>
<keyword evidence="6" id="KW-0472">Membrane</keyword>
<dbReference type="InterPro" id="IPR036188">
    <property type="entry name" value="FAD/NAD-bd_sf"/>
</dbReference>
<evidence type="ECO:0000256" key="1">
    <source>
        <dbReference type="ARBA" id="ARBA00001974"/>
    </source>
</evidence>
<keyword evidence="4 6" id="KW-0560">Oxidoreductase</keyword>
<comment type="similarity">
    <text evidence="3 6">Belongs to the flavin monoamine oxidase family.</text>
</comment>
<evidence type="ECO:0000256" key="3">
    <source>
        <dbReference type="ARBA" id="ARBA00005995"/>
    </source>
</evidence>
<feature type="domain" description="Amine oxidase" evidence="7">
    <location>
        <begin position="17"/>
        <end position="455"/>
    </location>
</feature>
<evidence type="ECO:0000256" key="6">
    <source>
        <dbReference type="RuleBase" id="RU362067"/>
    </source>
</evidence>
<keyword evidence="6" id="KW-1133">Transmembrane helix</keyword>
<dbReference type="InterPro" id="IPR050703">
    <property type="entry name" value="Flavin_MAO"/>
</dbReference>
<evidence type="ECO:0000256" key="4">
    <source>
        <dbReference type="ARBA" id="ARBA00023002"/>
    </source>
</evidence>
<protein>
    <recommendedName>
        <fullName evidence="6">Amine oxidase</fullName>
        <ecNumber evidence="6">1.4.3.-</ecNumber>
    </recommendedName>
</protein>
<keyword evidence="6" id="KW-0812">Transmembrane</keyword>
<dbReference type="PRINTS" id="PR00757">
    <property type="entry name" value="AMINEOXDASEF"/>
</dbReference>
<dbReference type="EMBL" id="JAPWTJ010000053">
    <property type="protein sequence ID" value="KAJ8983977.1"/>
    <property type="molecule type" value="Genomic_DNA"/>
</dbReference>
<name>A0ABQ9K326_9CUCU</name>
<feature type="transmembrane region" description="Helical" evidence="6">
    <location>
        <begin position="490"/>
        <end position="512"/>
    </location>
</feature>
<comment type="catalytic activity">
    <reaction evidence="5">
        <text>a secondary aliphatic amine + O2 + H2O = a primary amine + an aldehyde + H2O2</text>
        <dbReference type="Rhea" id="RHEA:26414"/>
        <dbReference type="ChEBI" id="CHEBI:15377"/>
        <dbReference type="ChEBI" id="CHEBI:15379"/>
        <dbReference type="ChEBI" id="CHEBI:16240"/>
        <dbReference type="ChEBI" id="CHEBI:17478"/>
        <dbReference type="ChEBI" id="CHEBI:58855"/>
        <dbReference type="ChEBI" id="CHEBI:65296"/>
        <dbReference type="EC" id="1.4.3.4"/>
    </reaction>
</comment>
<dbReference type="Proteomes" id="UP001162164">
    <property type="component" value="Unassembled WGS sequence"/>
</dbReference>
<gene>
    <name evidence="8" type="ORF">NQ317_008682</name>
</gene>
<accession>A0ABQ9K326</accession>
<dbReference type="SUPFAM" id="SSF51905">
    <property type="entry name" value="FAD/NAD(P)-binding domain"/>
    <property type="match status" value="1"/>
</dbReference>
<keyword evidence="9" id="KW-1185">Reference proteome</keyword>
<reference evidence="8" key="1">
    <citation type="journal article" date="2023" name="Insect Mol. Biol.">
        <title>Genome sequencing provides insights into the evolution of gene families encoding plant cell wall-degrading enzymes in longhorned beetles.</title>
        <authorList>
            <person name="Shin N.R."/>
            <person name="Okamura Y."/>
            <person name="Kirsch R."/>
            <person name="Pauchet Y."/>
        </authorList>
    </citation>
    <scope>NUCLEOTIDE SEQUENCE</scope>
    <source>
        <strain evidence="8">MMC_N1</strain>
    </source>
</reference>
<keyword evidence="6" id="KW-0285">Flavoprotein</keyword>
<keyword evidence="6" id="KW-0274">FAD</keyword>
<comment type="subcellular location">
    <subcellularLocation>
        <location evidence="2">Mitochondrion outer membrane</location>
        <topology evidence="2">Single-pass type IV membrane protein</topology>
        <orientation evidence="2">Cytoplasmic side</orientation>
    </subcellularLocation>
</comment>
<dbReference type="PANTHER" id="PTHR43563">
    <property type="entry name" value="AMINE OXIDASE"/>
    <property type="match status" value="1"/>
</dbReference>
<proteinExistence type="inferred from homology"/>
<evidence type="ECO:0000256" key="2">
    <source>
        <dbReference type="ARBA" id="ARBA00004362"/>
    </source>
</evidence>
<dbReference type="EC" id="1.4.3.-" evidence="6"/>
<feature type="non-terminal residue" evidence="8">
    <location>
        <position position="1"/>
    </location>
</feature>
<dbReference type="InterPro" id="IPR001613">
    <property type="entry name" value="Flavin_amine_oxidase"/>
</dbReference>
<dbReference type="SUPFAM" id="SSF54373">
    <property type="entry name" value="FAD-linked reductases, C-terminal domain"/>
    <property type="match status" value="1"/>
</dbReference>
<sequence>LMYKPIDADVIIVGSGVAGLSAAFCLHLKEPTLHFIILEGNANIGGRAFSVPLAVGNDGESTSYFDVGGQWICSEQNLLLDLLDTLGIPLTAQQKQGKVIVEHRNMYAVHSVQDLFNFLGPYDKLQFTIFIDKVEALCSNIKESEDIRHMDALNKLTLKEFIDNSIKSEAVRAVIEYIVLLNCGVRTSQISALFYIFFCISTKGIANQMPTEKTNLHELRIKGGVKYFCDRIVEEIGMQSIFTEEYVTGIHTNDGYVEIKTKGNTYYSYNVIVAVSPGDVLKIKFRPPLPRNKIDAISNTSTNAVTNFVVTYPRDFWTEEGFCGDIYIFDKDYTNGPIDFCMNIDNNDQRPAITGRIFNSGPVKGNHRTYSNDVLEQLFRYFGEEALYPVDYYEKSFSLGLSQMTCWYLGNIDYINSISSANGRIFWAGAETSSEWYGCLAGAVYSGNRAALEVLYDLRPQLLTTDDMMILSPTRRSLRARLRECPKENVYYVVVHWKYYLSVSLLVLIVLWRLRTRYLKWNQQ</sequence>
<evidence type="ECO:0000259" key="7">
    <source>
        <dbReference type="Pfam" id="PF01593"/>
    </source>
</evidence>
<dbReference type="InterPro" id="IPR002937">
    <property type="entry name" value="Amino_oxidase"/>
</dbReference>
<comment type="caution">
    <text evidence="8">The sequence shown here is derived from an EMBL/GenBank/DDBJ whole genome shotgun (WGS) entry which is preliminary data.</text>
</comment>
<evidence type="ECO:0000256" key="5">
    <source>
        <dbReference type="ARBA" id="ARBA00048448"/>
    </source>
</evidence>
<evidence type="ECO:0000313" key="9">
    <source>
        <dbReference type="Proteomes" id="UP001162164"/>
    </source>
</evidence>
<comment type="cofactor">
    <cofactor evidence="1 6">
        <name>FAD</name>
        <dbReference type="ChEBI" id="CHEBI:57692"/>
    </cofactor>
</comment>
<dbReference type="Pfam" id="PF01593">
    <property type="entry name" value="Amino_oxidase"/>
    <property type="match status" value="1"/>
</dbReference>
<organism evidence="8 9">
    <name type="scientific">Molorchus minor</name>
    <dbReference type="NCBI Taxonomy" id="1323400"/>
    <lineage>
        <taxon>Eukaryota</taxon>
        <taxon>Metazoa</taxon>
        <taxon>Ecdysozoa</taxon>
        <taxon>Arthropoda</taxon>
        <taxon>Hexapoda</taxon>
        <taxon>Insecta</taxon>
        <taxon>Pterygota</taxon>
        <taxon>Neoptera</taxon>
        <taxon>Endopterygota</taxon>
        <taxon>Coleoptera</taxon>
        <taxon>Polyphaga</taxon>
        <taxon>Cucujiformia</taxon>
        <taxon>Chrysomeloidea</taxon>
        <taxon>Cerambycidae</taxon>
        <taxon>Lamiinae</taxon>
        <taxon>Monochamini</taxon>
        <taxon>Molorchus</taxon>
    </lineage>
</organism>
<dbReference type="PANTHER" id="PTHR43563:SF14">
    <property type="entry name" value="AMINE OXIDASE"/>
    <property type="match status" value="1"/>
</dbReference>
<dbReference type="Gene3D" id="3.50.50.60">
    <property type="entry name" value="FAD/NAD(P)-binding domain"/>
    <property type="match status" value="1"/>
</dbReference>